<keyword evidence="1" id="KW-1003">Cell membrane</keyword>
<dbReference type="Gene3D" id="3.40.190.10">
    <property type="entry name" value="Periplasmic binding protein-like II"/>
    <property type="match status" value="2"/>
</dbReference>
<keyword evidence="5" id="KW-0449">Lipoprotein</keyword>
<evidence type="ECO:0000256" key="7">
    <source>
        <dbReference type="SAM" id="SignalP"/>
    </source>
</evidence>
<accession>A0ABW3HQC7</accession>
<feature type="compositionally biased region" description="Low complexity" evidence="6">
    <location>
        <begin position="33"/>
        <end position="47"/>
    </location>
</feature>
<evidence type="ECO:0000313" key="8">
    <source>
        <dbReference type="EMBL" id="MFD0959711.1"/>
    </source>
</evidence>
<dbReference type="EMBL" id="JBHTJZ010000011">
    <property type="protein sequence ID" value="MFD0959711.1"/>
    <property type="molecule type" value="Genomic_DNA"/>
</dbReference>
<dbReference type="PANTHER" id="PTHR43649:SF33">
    <property type="entry name" value="POLYGALACTURONAN_RHAMNOGALACTURONAN-BINDING PROTEIN YTCQ"/>
    <property type="match status" value="1"/>
</dbReference>
<feature type="region of interest" description="Disordered" evidence="6">
    <location>
        <begin position="21"/>
        <end position="50"/>
    </location>
</feature>
<feature type="signal peptide" evidence="7">
    <location>
        <begin position="1"/>
        <end position="22"/>
    </location>
</feature>
<dbReference type="Proteomes" id="UP001596989">
    <property type="component" value="Unassembled WGS sequence"/>
</dbReference>
<evidence type="ECO:0000256" key="1">
    <source>
        <dbReference type="ARBA" id="ARBA00022475"/>
    </source>
</evidence>
<keyword evidence="4" id="KW-0564">Palmitate</keyword>
<dbReference type="PROSITE" id="PS51257">
    <property type="entry name" value="PROKAR_LIPOPROTEIN"/>
    <property type="match status" value="1"/>
</dbReference>
<evidence type="ECO:0000313" key="9">
    <source>
        <dbReference type="Proteomes" id="UP001596989"/>
    </source>
</evidence>
<dbReference type="Pfam" id="PF01547">
    <property type="entry name" value="SBP_bac_1"/>
    <property type="match status" value="1"/>
</dbReference>
<reference evidence="9" key="1">
    <citation type="journal article" date="2019" name="Int. J. Syst. Evol. Microbiol.">
        <title>The Global Catalogue of Microorganisms (GCM) 10K type strain sequencing project: providing services to taxonomists for standard genome sequencing and annotation.</title>
        <authorList>
            <consortium name="The Broad Institute Genomics Platform"/>
            <consortium name="The Broad Institute Genome Sequencing Center for Infectious Disease"/>
            <person name="Wu L."/>
            <person name="Ma J."/>
        </authorList>
    </citation>
    <scope>NUCLEOTIDE SEQUENCE [LARGE SCALE GENOMIC DNA]</scope>
    <source>
        <strain evidence="9">CCUG 59129</strain>
    </source>
</reference>
<evidence type="ECO:0000256" key="6">
    <source>
        <dbReference type="SAM" id="MobiDB-lite"/>
    </source>
</evidence>
<name>A0ABW3HQC7_9BACL</name>
<sequence>MHRYVKKSLVLLALTMAVTACSNNNTPPTGTEKPAGGATAEPTAAATEKPEETYKITGATYIFGNPPPKDGRGQQMLNEKFNVDYFAEKIPNDNFVEKITAMVAGGNMPDQISFRAANIDLFNRWAKQNAFLPLNDYIEEFDYLKEIPDELWLPFTVDGKIYGIPTWSPVESQSFMVRKDWLDNLGLEVPTSYEELKEVAIAFTNGDPDKNGQNDTYGLAIGQNINPTFSMGPYWQHDTWYHQDAEGNFLPGLISDGRKELIQFFSDLYAEKALTSDFAVVNWADTNNEFYSGKAGAFLIAVRGMSQDYMKTLLEINPGAEFVVLEPFAAPDGSQGFSAGQGYGRMLALNAKLADNPDKVRKMLEIHGFSRNYYQASKNSSDNEDFDWFYGNEGTGYTLDKNNTRVPLNEPAAGVEPFLYFLDSTAWISADDDAEYPRAYSEPKLIEATQQLVDINKKYKLYYPPHVGIISPAEIEFGPELTQMLMNEQTKMITGNRPISDWDAMVTEYMDRGGKKIIEEYNAEIKARGYSDRIWK</sequence>
<dbReference type="PANTHER" id="PTHR43649">
    <property type="entry name" value="ARABINOSE-BINDING PROTEIN-RELATED"/>
    <property type="match status" value="1"/>
</dbReference>
<evidence type="ECO:0000256" key="3">
    <source>
        <dbReference type="ARBA" id="ARBA00023136"/>
    </source>
</evidence>
<evidence type="ECO:0000256" key="4">
    <source>
        <dbReference type="ARBA" id="ARBA00023139"/>
    </source>
</evidence>
<keyword evidence="3" id="KW-0472">Membrane</keyword>
<organism evidence="8 9">
    <name type="scientific">Paenibacillus chungangensis</name>
    <dbReference type="NCBI Taxonomy" id="696535"/>
    <lineage>
        <taxon>Bacteria</taxon>
        <taxon>Bacillati</taxon>
        <taxon>Bacillota</taxon>
        <taxon>Bacilli</taxon>
        <taxon>Bacillales</taxon>
        <taxon>Paenibacillaceae</taxon>
        <taxon>Paenibacillus</taxon>
    </lineage>
</organism>
<dbReference type="RefSeq" id="WP_377563945.1">
    <property type="nucleotide sequence ID" value="NZ_JBHTJZ010000011.1"/>
</dbReference>
<evidence type="ECO:0000256" key="2">
    <source>
        <dbReference type="ARBA" id="ARBA00022729"/>
    </source>
</evidence>
<dbReference type="InterPro" id="IPR050490">
    <property type="entry name" value="Bact_solute-bd_prot1"/>
</dbReference>
<dbReference type="SUPFAM" id="SSF53850">
    <property type="entry name" value="Periplasmic binding protein-like II"/>
    <property type="match status" value="1"/>
</dbReference>
<dbReference type="InterPro" id="IPR006059">
    <property type="entry name" value="SBP"/>
</dbReference>
<keyword evidence="9" id="KW-1185">Reference proteome</keyword>
<keyword evidence="2 7" id="KW-0732">Signal</keyword>
<evidence type="ECO:0000256" key="5">
    <source>
        <dbReference type="ARBA" id="ARBA00023288"/>
    </source>
</evidence>
<feature type="chain" id="PRO_5045379068" evidence="7">
    <location>
        <begin position="23"/>
        <end position="536"/>
    </location>
</feature>
<proteinExistence type="predicted"/>
<comment type="caution">
    <text evidence="8">The sequence shown here is derived from an EMBL/GenBank/DDBJ whole genome shotgun (WGS) entry which is preliminary data.</text>
</comment>
<protein>
    <submittedName>
        <fullName evidence="8">Extracellular solute-binding protein</fullName>
    </submittedName>
</protein>
<gene>
    <name evidence="8" type="ORF">ACFQ2I_09940</name>
</gene>